<dbReference type="AlphaFoldDB" id="A0A1T5E5U1"/>
<dbReference type="STRING" id="619805.SAMN05660477_01140"/>
<dbReference type="Proteomes" id="UP000191112">
    <property type="component" value="Unassembled WGS sequence"/>
</dbReference>
<dbReference type="RefSeq" id="WP_079666418.1">
    <property type="nucleotide sequence ID" value="NZ_FUYZ01000003.1"/>
</dbReference>
<proteinExistence type="predicted"/>
<evidence type="ECO:0008006" key="3">
    <source>
        <dbReference type="Google" id="ProtNLM"/>
    </source>
</evidence>
<keyword evidence="2" id="KW-1185">Reference proteome</keyword>
<evidence type="ECO:0000313" key="1">
    <source>
        <dbReference type="EMBL" id="SKB79327.1"/>
    </source>
</evidence>
<name>A0A1T5E5U1_9FLAO</name>
<dbReference type="OrthoDB" id="1249707at2"/>
<accession>A0A1T5E5U1</accession>
<evidence type="ECO:0000313" key="2">
    <source>
        <dbReference type="Proteomes" id="UP000191112"/>
    </source>
</evidence>
<organism evidence="1 2">
    <name type="scientific">Soonwooa buanensis</name>
    <dbReference type="NCBI Taxonomy" id="619805"/>
    <lineage>
        <taxon>Bacteria</taxon>
        <taxon>Pseudomonadati</taxon>
        <taxon>Bacteroidota</taxon>
        <taxon>Flavobacteriia</taxon>
        <taxon>Flavobacteriales</taxon>
        <taxon>Weeksellaceae</taxon>
        <taxon>Chryseobacterium group</taxon>
        <taxon>Soonwooa</taxon>
    </lineage>
</organism>
<sequence>MSRFGLLFLIVPAIFFSQSRKKKPLLEEMSFSIEPNVRVMKAIGNNSMNKALSPFVGFGLGGTLYVYKNFGLSADYNYMTANLDKESNGGLFGYMSAASMHNIEVSGVYKYNLGEDVDLEGLAGASIYRISSKFIDKGGKFSEGNAGFHIGGKLLYTLDREGVQQVILGTKLNYYTASIRNQNPDIERFYSKAWFLNFSAAYRINF</sequence>
<protein>
    <recommendedName>
        <fullName evidence="3">Outer membrane protein beta-barrel domain-containing protein</fullName>
    </recommendedName>
</protein>
<reference evidence="1 2" key="1">
    <citation type="submission" date="2017-02" db="EMBL/GenBank/DDBJ databases">
        <authorList>
            <person name="Peterson S.W."/>
        </authorList>
    </citation>
    <scope>NUCLEOTIDE SEQUENCE [LARGE SCALE GENOMIC DNA]</scope>
    <source>
        <strain evidence="1 2">DSM 22323</strain>
    </source>
</reference>
<gene>
    <name evidence="1" type="ORF">SAMN05660477_01140</name>
</gene>
<dbReference type="EMBL" id="FUYZ01000003">
    <property type="protein sequence ID" value="SKB79327.1"/>
    <property type="molecule type" value="Genomic_DNA"/>
</dbReference>